<evidence type="ECO:0000256" key="6">
    <source>
        <dbReference type="SAM" id="MobiDB-lite"/>
    </source>
</evidence>
<dbReference type="PRINTS" id="PR01469">
    <property type="entry name" value="CARBMTKINASE"/>
</dbReference>
<dbReference type="InterPro" id="IPR001048">
    <property type="entry name" value="Asp/Glu/Uridylate_kinase"/>
</dbReference>
<dbReference type="PANTHER" id="PTHR30409">
    <property type="entry name" value="CARBAMATE KINASE"/>
    <property type="match status" value="1"/>
</dbReference>
<feature type="region of interest" description="Disordered" evidence="6">
    <location>
        <begin position="240"/>
        <end position="259"/>
    </location>
</feature>
<dbReference type="GO" id="GO:0005829">
    <property type="term" value="C:cytosol"/>
    <property type="evidence" value="ECO:0007669"/>
    <property type="project" value="TreeGrafter"/>
</dbReference>
<dbReference type="CDD" id="cd04235">
    <property type="entry name" value="AAK_CK"/>
    <property type="match status" value="1"/>
</dbReference>
<dbReference type="SUPFAM" id="SSF53633">
    <property type="entry name" value="Carbamate kinase-like"/>
    <property type="match status" value="1"/>
</dbReference>
<comment type="similarity">
    <text evidence="1 5">Belongs to the carbamate kinase family.</text>
</comment>
<dbReference type="NCBIfam" id="TIGR00746">
    <property type="entry name" value="arcC"/>
    <property type="match status" value="1"/>
</dbReference>
<dbReference type="InterPro" id="IPR003964">
    <property type="entry name" value="Carb_kinase"/>
</dbReference>
<evidence type="ECO:0000256" key="1">
    <source>
        <dbReference type="ARBA" id="ARBA00011066"/>
    </source>
</evidence>
<evidence type="ECO:0000256" key="2">
    <source>
        <dbReference type="ARBA" id="ARBA00022679"/>
    </source>
</evidence>
<evidence type="ECO:0000313" key="9">
    <source>
        <dbReference type="Proteomes" id="UP000287198"/>
    </source>
</evidence>
<feature type="domain" description="Aspartate/glutamate/uridylate kinase" evidence="7">
    <location>
        <begin position="1"/>
        <end position="276"/>
    </location>
</feature>
<organism evidence="8 9">
    <name type="scientific">Pseudidiomarina halophila</name>
    <dbReference type="NCBI Taxonomy" id="1449799"/>
    <lineage>
        <taxon>Bacteria</taxon>
        <taxon>Pseudomonadati</taxon>
        <taxon>Pseudomonadota</taxon>
        <taxon>Gammaproteobacteria</taxon>
        <taxon>Alteromonadales</taxon>
        <taxon>Idiomarinaceae</taxon>
        <taxon>Pseudidiomarina</taxon>
    </lineage>
</organism>
<dbReference type="PANTHER" id="PTHR30409:SF1">
    <property type="entry name" value="CARBAMATE KINASE-RELATED"/>
    <property type="match status" value="1"/>
</dbReference>
<reference evidence="9" key="1">
    <citation type="journal article" date="2018" name="Front. Microbiol.">
        <title>Genome-Based Analysis Reveals the Taxonomy and Diversity of the Family Idiomarinaceae.</title>
        <authorList>
            <person name="Liu Y."/>
            <person name="Lai Q."/>
            <person name="Shao Z."/>
        </authorList>
    </citation>
    <scope>NUCLEOTIDE SEQUENCE [LARGE SCALE GENOMIC DNA]</scope>
    <source>
        <strain evidence="9">BH195</strain>
    </source>
</reference>
<sequence length="302" mass="32401">MLVVAALGGNALLRRGEDVTAENQRDNVKQAVRVLADIVKAGHRLVITHGNGPQIGLLALQNQAYDADKAFPLDILGAESEGMIGYLIEQELENQLGEGYAVATLITQIAVDADDPHFDDPSKFIGPVYDKEQAEELKERHGWTIAKDGDNWRRVVPSPEPKKIQDLKILRILLEQQVITICIGGGGIPIVRQPDGSYTGVEAVIDKDAASALLAEQVNADALLLLTDVDAVYHDFGGSNERPIRQMTPSEAEDFDAPEGSMGPKLIAAARFARKGSFSGIGAMEDALDLLQGNAGTRISSG</sequence>
<dbReference type="GO" id="GO:0019546">
    <property type="term" value="P:L-arginine deiminase pathway"/>
    <property type="evidence" value="ECO:0007669"/>
    <property type="project" value="TreeGrafter"/>
</dbReference>
<evidence type="ECO:0000256" key="5">
    <source>
        <dbReference type="PIRNR" id="PIRNR000723"/>
    </source>
</evidence>
<evidence type="ECO:0000313" key="8">
    <source>
        <dbReference type="EMBL" id="RUO51542.1"/>
    </source>
</evidence>
<dbReference type="AlphaFoldDB" id="A0A432XS54"/>
<proteinExistence type="inferred from homology"/>
<dbReference type="EMBL" id="PIPW01000004">
    <property type="protein sequence ID" value="RUO51542.1"/>
    <property type="molecule type" value="Genomic_DNA"/>
</dbReference>
<dbReference type="OrthoDB" id="9766717at2"/>
<name>A0A432XS54_9GAMM</name>
<keyword evidence="3 5" id="KW-0418">Kinase</keyword>
<dbReference type="PIRSF" id="PIRSF000723">
    <property type="entry name" value="Carbamate_kin"/>
    <property type="match status" value="1"/>
</dbReference>
<evidence type="ECO:0000256" key="3">
    <source>
        <dbReference type="ARBA" id="ARBA00022777"/>
    </source>
</evidence>
<evidence type="ECO:0000256" key="4">
    <source>
        <dbReference type="NCBIfam" id="TIGR00746"/>
    </source>
</evidence>
<comment type="caution">
    <text evidence="8">The sequence shown here is derived from an EMBL/GenBank/DDBJ whole genome shotgun (WGS) entry which is preliminary data.</text>
</comment>
<dbReference type="Proteomes" id="UP000287198">
    <property type="component" value="Unassembled WGS sequence"/>
</dbReference>
<gene>
    <name evidence="8" type="primary">arcC</name>
    <name evidence="8" type="ORF">CWI69_11200</name>
</gene>
<protein>
    <recommendedName>
        <fullName evidence="4 5">Carbamate kinase</fullName>
    </recommendedName>
</protein>
<dbReference type="RefSeq" id="WP_126764378.1">
    <property type="nucleotide sequence ID" value="NZ_JBHLTZ010000014.1"/>
</dbReference>
<dbReference type="InterPro" id="IPR036393">
    <property type="entry name" value="AceGlu_kinase-like_sf"/>
</dbReference>
<dbReference type="Pfam" id="PF00696">
    <property type="entry name" value="AA_kinase"/>
    <property type="match status" value="1"/>
</dbReference>
<dbReference type="Gene3D" id="3.40.1160.10">
    <property type="entry name" value="Acetylglutamate kinase-like"/>
    <property type="match status" value="1"/>
</dbReference>
<dbReference type="GO" id="GO:0008804">
    <property type="term" value="F:carbamate kinase activity"/>
    <property type="evidence" value="ECO:0007669"/>
    <property type="project" value="UniProtKB-UniRule"/>
</dbReference>
<accession>A0A432XS54</accession>
<keyword evidence="9" id="KW-1185">Reference proteome</keyword>
<dbReference type="FunFam" id="3.40.1160.10:FF:000007">
    <property type="entry name" value="Carbamate kinase"/>
    <property type="match status" value="1"/>
</dbReference>
<dbReference type="NCBIfam" id="NF009008">
    <property type="entry name" value="PRK12354.1"/>
    <property type="match status" value="1"/>
</dbReference>
<evidence type="ECO:0000259" key="7">
    <source>
        <dbReference type="Pfam" id="PF00696"/>
    </source>
</evidence>
<keyword evidence="2 5" id="KW-0808">Transferase</keyword>